<keyword evidence="4 6" id="KW-1133">Transmembrane helix</keyword>
<dbReference type="Proteomes" id="UP000316621">
    <property type="component" value="Chromosome 4"/>
</dbReference>
<dbReference type="EMBL" id="CM010718">
    <property type="protein sequence ID" value="RZC59681.1"/>
    <property type="molecule type" value="Genomic_DNA"/>
</dbReference>
<evidence type="ECO:0000256" key="4">
    <source>
        <dbReference type="ARBA" id="ARBA00022989"/>
    </source>
</evidence>
<dbReference type="PANTHER" id="PTHR23505:SF52">
    <property type="entry name" value="MAJOR FACILITATOR SUPERFAMILY PROTEIN"/>
    <property type="match status" value="1"/>
</dbReference>
<dbReference type="PANTHER" id="PTHR23505">
    <property type="entry name" value="SPINSTER"/>
    <property type="match status" value="1"/>
</dbReference>
<accession>A0A4Y7JIB4</accession>
<evidence type="ECO:0000256" key="3">
    <source>
        <dbReference type="ARBA" id="ARBA00022692"/>
    </source>
</evidence>
<reference evidence="7 8" key="1">
    <citation type="journal article" date="2018" name="Science">
        <title>The opium poppy genome and morphinan production.</title>
        <authorList>
            <person name="Guo L."/>
            <person name="Winzer T."/>
            <person name="Yang X."/>
            <person name="Li Y."/>
            <person name="Ning Z."/>
            <person name="He Z."/>
            <person name="Teodor R."/>
            <person name="Lu Y."/>
            <person name="Bowser T.A."/>
            <person name="Graham I.A."/>
            <person name="Ye K."/>
        </authorList>
    </citation>
    <scope>NUCLEOTIDE SEQUENCE [LARGE SCALE GENOMIC DNA]</scope>
    <source>
        <strain evidence="8">cv. HN1</strain>
        <tissue evidence="7">Leaves</tissue>
    </source>
</reference>
<evidence type="ECO:0000313" key="7">
    <source>
        <dbReference type="EMBL" id="RZC59681.1"/>
    </source>
</evidence>
<dbReference type="Gramene" id="RZC59681">
    <property type="protein sequence ID" value="RZC59681"/>
    <property type="gene ID" value="C5167_006992"/>
</dbReference>
<comment type="subcellular location">
    <subcellularLocation>
        <location evidence="1">Membrane</location>
        <topology evidence="1">Multi-pass membrane protein</topology>
    </subcellularLocation>
</comment>
<keyword evidence="3 6" id="KW-0812">Transmembrane</keyword>
<gene>
    <name evidence="7" type="ORF">C5167_006992</name>
</gene>
<evidence type="ECO:0000256" key="5">
    <source>
        <dbReference type="ARBA" id="ARBA00023136"/>
    </source>
</evidence>
<evidence type="ECO:0000256" key="6">
    <source>
        <dbReference type="SAM" id="Phobius"/>
    </source>
</evidence>
<dbReference type="AlphaFoldDB" id="A0A4Y7JIB4"/>
<dbReference type="InterPro" id="IPR044770">
    <property type="entry name" value="MFS_spinster-like"/>
</dbReference>
<proteinExistence type="predicted"/>
<protein>
    <submittedName>
        <fullName evidence="7">Uncharacterized protein</fullName>
    </submittedName>
</protein>
<sequence length="246" mass="27704">IQSLVADCTDDNNRGVAFGWLQLTRNSWWPCVYSSCSDVILGPIFAEIVPDKSPTSIYSLDRTFESILASFTPPAVGLLSQHVCGYKPIPQGSTQSVEIEMGRGNAASLAKELYASIAIPMILCCLIYSFLYSTYPIDRNRARMKALALIESEMVQLEPNYLLAEGESSQFQDSEARRKDTVIGLDYGRDITMIMRKGPNFLIQTRINKWSIWGLRIEIEGKQLNYNDVNLTTFFPVGLQETFLLY</sequence>
<evidence type="ECO:0000256" key="2">
    <source>
        <dbReference type="ARBA" id="ARBA00022448"/>
    </source>
</evidence>
<dbReference type="GO" id="GO:0016020">
    <property type="term" value="C:membrane"/>
    <property type="evidence" value="ECO:0007669"/>
    <property type="project" value="UniProtKB-SubCell"/>
</dbReference>
<evidence type="ECO:0000256" key="1">
    <source>
        <dbReference type="ARBA" id="ARBA00004141"/>
    </source>
</evidence>
<organism evidence="7 8">
    <name type="scientific">Papaver somniferum</name>
    <name type="common">Opium poppy</name>
    <dbReference type="NCBI Taxonomy" id="3469"/>
    <lineage>
        <taxon>Eukaryota</taxon>
        <taxon>Viridiplantae</taxon>
        <taxon>Streptophyta</taxon>
        <taxon>Embryophyta</taxon>
        <taxon>Tracheophyta</taxon>
        <taxon>Spermatophyta</taxon>
        <taxon>Magnoliopsida</taxon>
        <taxon>Ranunculales</taxon>
        <taxon>Papaveraceae</taxon>
        <taxon>Papaveroideae</taxon>
        <taxon>Papaver</taxon>
    </lineage>
</organism>
<evidence type="ECO:0000313" key="8">
    <source>
        <dbReference type="Proteomes" id="UP000316621"/>
    </source>
</evidence>
<feature type="non-terminal residue" evidence="7">
    <location>
        <position position="1"/>
    </location>
</feature>
<keyword evidence="5 6" id="KW-0472">Membrane</keyword>
<name>A0A4Y7JIB4_PAPSO</name>
<keyword evidence="2" id="KW-0813">Transport</keyword>
<keyword evidence="8" id="KW-1185">Reference proteome</keyword>
<feature type="transmembrane region" description="Helical" evidence="6">
    <location>
        <begin position="113"/>
        <end position="135"/>
    </location>
</feature>